<dbReference type="InterPro" id="IPR028614">
    <property type="entry name" value="GDP_fucose/colitose_synth"/>
</dbReference>
<dbReference type="CDD" id="cd05239">
    <property type="entry name" value="GDP_FS_SDR_e"/>
    <property type="match status" value="1"/>
</dbReference>
<sequence>MSVILVTGGTGLVGKAIQHVIETEPEGSKFGKKPGEKWVFASSSEGDLKDPEQTKKLFEKYKPTHVIHLAALVGGLFANMKYKLTFYRDNTLINDNVLYTSHLFGVKKVISCLSTCVYPDKVEYPLDETKIHLGLPHESNFGYAHAKRMVDVANHAYKDQYGSNFTSAIPTNIFGPHDNFELERAHVIPALIHKCYLAQQNGTPFIIGGTGKPLRQFIYSRDLAKLFIWQLREYDDVEPVILSVGEDEEVSIKQVTDAIVKAMNFTGEYDFDTSRADGQFRKPASNKKLLSLIGEFEFTPFEKALEETVKWFLDNYENARK</sequence>
<comment type="pathway">
    <text evidence="1">Nucleotide-sugar biosynthesis; GDP-L-fucose biosynthesis via de novo pathway; GDP-L-fucose from GDP-alpha-D-mannose: step 2/2.</text>
</comment>
<dbReference type="Pfam" id="PF01370">
    <property type="entry name" value="Epimerase"/>
    <property type="match status" value="1"/>
</dbReference>
<keyword evidence="9" id="KW-1185">Reference proteome</keyword>
<dbReference type="Proteomes" id="UP000813824">
    <property type="component" value="Unassembled WGS sequence"/>
</dbReference>
<dbReference type="GO" id="GO:0050577">
    <property type="term" value="F:GDP-L-fucose synthase activity"/>
    <property type="evidence" value="ECO:0007669"/>
    <property type="project" value="UniProtKB-EC"/>
</dbReference>
<dbReference type="Gene3D" id="3.90.25.10">
    <property type="entry name" value="UDP-galactose 4-epimerase, domain 1"/>
    <property type="match status" value="1"/>
</dbReference>
<comment type="caution">
    <text evidence="8">The sequence shown here is derived from an EMBL/GenBank/DDBJ whole genome shotgun (WGS) entry which is preliminary data.</text>
</comment>
<evidence type="ECO:0000256" key="4">
    <source>
        <dbReference type="ARBA" id="ARBA00022857"/>
    </source>
</evidence>
<evidence type="ECO:0000256" key="1">
    <source>
        <dbReference type="ARBA" id="ARBA00004883"/>
    </source>
</evidence>
<dbReference type="SUPFAM" id="SSF51735">
    <property type="entry name" value="NAD(P)-binding Rossmann-fold domains"/>
    <property type="match status" value="1"/>
</dbReference>
<dbReference type="PANTHER" id="PTHR43238:SF1">
    <property type="entry name" value="GDP-L-FUCOSE SYNTHASE"/>
    <property type="match status" value="1"/>
</dbReference>
<evidence type="ECO:0000256" key="5">
    <source>
        <dbReference type="ARBA" id="ARBA00023002"/>
    </source>
</evidence>
<dbReference type="HAMAP" id="MF_00956">
    <property type="entry name" value="GDP_fucose_synth"/>
    <property type="match status" value="1"/>
</dbReference>
<proteinExistence type="inferred from homology"/>
<dbReference type="GO" id="GO:0042351">
    <property type="term" value="P:'de novo' GDP-L-fucose biosynthetic process"/>
    <property type="evidence" value="ECO:0007669"/>
    <property type="project" value="UniProtKB-UniPathway"/>
</dbReference>
<dbReference type="OrthoDB" id="202470at2759"/>
<reference evidence="8" key="1">
    <citation type="journal article" date="2021" name="New Phytol.">
        <title>Evolutionary innovations through gain and loss of genes in the ectomycorrhizal Boletales.</title>
        <authorList>
            <person name="Wu G."/>
            <person name="Miyauchi S."/>
            <person name="Morin E."/>
            <person name="Kuo A."/>
            <person name="Drula E."/>
            <person name="Varga T."/>
            <person name="Kohler A."/>
            <person name="Feng B."/>
            <person name="Cao Y."/>
            <person name="Lipzen A."/>
            <person name="Daum C."/>
            <person name="Hundley H."/>
            <person name="Pangilinan J."/>
            <person name="Johnson J."/>
            <person name="Barry K."/>
            <person name="LaButti K."/>
            <person name="Ng V."/>
            <person name="Ahrendt S."/>
            <person name="Min B."/>
            <person name="Choi I.G."/>
            <person name="Park H."/>
            <person name="Plett J.M."/>
            <person name="Magnuson J."/>
            <person name="Spatafora J.W."/>
            <person name="Nagy L.G."/>
            <person name="Henrissat B."/>
            <person name="Grigoriev I.V."/>
            <person name="Yang Z.L."/>
            <person name="Xu J."/>
            <person name="Martin F.M."/>
        </authorList>
    </citation>
    <scope>NUCLEOTIDE SEQUENCE</scope>
    <source>
        <strain evidence="8">KKN 215</strain>
    </source>
</reference>
<dbReference type="EC" id="1.1.1.271" evidence="3"/>
<evidence type="ECO:0000256" key="2">
    <source>
        <dbReference type="ARBA" id="ARBA00005959"/>
    </source>
</evidence>
<dbReference type="EMBL" id="JAEVFJ010000011">
    <property type="protein sequence ID" value="KAH8101769.1"/>
    <property type="molecule type" value="Genomic_DNA"/>
</dbReference>
<dbReference type="GO" id="GO:0016853">
    <property type="term" value="F:isomerase activity"/>
    <property type="evidence" value="ECO:0007669"/>
    <property type="project" value="UniProtKB-KW"/>
</dbReference>
<keyword evidence="4" id="KW-0521">NADP</keyword>
<dbReference type="InterPro" id="IPR001509">
    <property type="entry name" value="Epimerase_deHydtase"/>
</dbReference>
<dbReference type="Gene3D" id="3.40.50.720">
    <property type="entry name" value="NAD(P)-binding Rossmann-like Domain"/>
    <property type="match status" value="1"/>
</dbReference>
<feature type="domain" description="NAD-dependent epimerase/dehydratase" evidence="7">
    <location>
        <begin position="4"/>
        <end position="245"/>
    </location>
</feature>
<dbReference type="AlphaFoldDB" id="A0A8K0UQM5"/>
<dbReference type="PANTHER" id="PTHR43238">
    <property type="entry name" value="GDP-L-FUCOSE SYNTHASE"/>
    <property type="match status" value="1"/>
</dbReference>
<organism evidence="8 9">
    <name type="scientific">Cristinia sonorae</name>
    <dbReference type="NCBI Taxonomy" id="1940300"/>
    <lineage>
        <taxon>Eukaryota</taxon>
        <taxon>Fungi</taxon>
        <taxon>Dikarya</taxon>
        <taxon>Basidiomycota</taxon>
        <taxon>Agaricomycotina</taxon>
        <taxon>Agaricomycetes</taxon>
        <taxon>Agaricomycetidae</taxon>
        <taxon>Agaricales</taxon>
        <taxon>Pleurotineae</taxon>
        <taxon>Stephanosporaceae</taxon>
        <taxon>Cristinia</taxon>
    </lineage>
</organism>
<evidence type="ECO:0000256" key="3">
    <source>
        <dbReference type="ARBA" id="ARBA00012371"/>
    </source>
</evidence>
<keyword evidence="5" id="KW-0560">Oxidoreductase</keyword>
<gene>
    <name evidence="8" type="ORF">BXZ70DRAFT_74967</name>
</gene>
<dbReference type="InterPro" id="IPR036291">
    <property type="entry name" value="NAD(P)-bd_dom_sf"/>
</dbReference>
<accession>A0A8K0UQM5</accession>
<keyword evidence="6" id="KW-0413">Isomerase</keyword>
<dbReference type="UniPathway" id="UPA00128">
    <property type="reaction ID" value="UER00191"/>
</dbReference>
<name>A0A8K0UQM5_9AGAR</name>
<evidence type="ECO:0000256" key="6">
    <source>
        <dbReference type="ARBA" id="ARBA00023235"/>
    </source>
</evidence>
<comment type="similarity">
    <text evidence="2">Belongs to the NAD(P)-dependent epimerase/dehydratase family. Fucose synthase subfamily.</text>
</comment>
<protein>
    <recommendedName>
        <fullName evidence="3">GDP-L-fucose synthase</fullName>
        <ecNumber evidence="3">1.1.1.271</ecNumber>
    </recommendedName>
</protein>
<evidence type="ECO:0000259" key="7">
    <source>
        <dbReference type="Pfam" id="PF01370"/>
    </source>
</evidence>
<evidence type="ECO:0000313" key="9">
    <source>
        <dbReference type="Proteomes" id="UP000813824"/>
    </source>
</evidence>
<evidence type="ECO:0000313" key="8">
    <source>
        <dbReference type="EMBL" id="KAH8101769.1"/>
    </source>
</evidence>